<keyword evidence="3" id="KW-1185">Reference proteome</keyword>
<organism evidence="1 3">
    <name type="scientific">Mus musculus</name>
    <name type="common">Mouse</name>
    <dbReference type="NCBI Taxonomy" id="10090"/>
    <lineage>
        <taxon>Eukaryota</taxon>
        <taxon>Metazoa</taxon>
        <taxon>Chordata</taxon>
        <taxon>Craniata</taxon>
        <taxon>Vertebrata</taxon>
        <taxon>Euteleostomi</taxon>
        <taxon>Mammalia</taxon>
        <taxon>Eutheria</taxon>
        <taxon>Euarchontoglires</taxon>
        <taxon>Glires</taxon>
        <taxon>Rodentia</taxon>
        <taxon>Myomorpha</taxon>
        <taxon>Muroidea</taxon>
        <taxon>Muridae</taxon>
        <taxon>Murinae</taxon>
        <taxon>Mus</taxon>
        <taxon>Mus</taxon>
    </lineage>
</organism>
<dbReference type="AGR" id="MGI:3055306"/>
<dbReference type="AlphaFoldDB" id="A0A494B9Y7"/>
<dbReference type="MGI" id="MGI:3055306">
    <property type="gene designation" value="Ggnbp1"/>
</dbReference>
<dbReference type="VEuPathDB" id="HostDB:ENSMUSG00000048731"/>
<reference evidence="1" key="4">
    <citation type="submission" date="2025-09" db="UniProtKB">
        <authorList>
            <consortium name="Ensembl"/>
        </authorList>
    </citation>
    <scope>IDENTIFICATION</scope>
    <source>
        <strain evidence="1">C57BL/6J</strain>
    </source>
</reference>
<reference evidence="1 3" key="1">
    <citation type="journal article" date="2009" name="PLoS Biol.">
        <title>Lineage-specific biology revealed by a finished genome assembly of the mouse.</title>
        <authorList>
            <consortium name="Mouse Genome Sequencing Consortium"/>
            <person name="Church D.M."/>
            <person name="Goodstadt L."/>
            <person name="Hillier L.W."/>
            <person name="Zody M.C."/>
            <person name="Goldstein S."/>
            <person name="She X."/>
            <person name="Bult C.J."/>
            <person name="Agarwala R."/>
            <person name="Cherry J.L."/>
            <person name="DiCuccio M."/>
            <person name="Hlavina W."/>
            <person name="Kapustin Y."/>
            <person name="Meric P."/>
            <person name="Maglott D."/>
            <person name="Birtle Z."/>
            <person name="Marques A.C."/>
            <person name="Graves T."/>
            <person name="Zhou S."/>
            <person name="Teague B."/>
            <person name="Potamousis K."/>
            <person name="Churas C."/>
            <person name="Place M."/>
            <person name="Herschleb J."/>
            <person name="Runnheim R."/>
            <person name="Forrest D."/>
            <person name="Amos-Landgraf J."/>
            <person name="Schwartz D.C."/>
            <person name="Cheng Z."/>
            <person name="Lindblad-Toh K."/>
            <person name="Eichler E.E."/>
            <person name="Ponting C.P."/>
        </authorList>
    </citation>
    <scope>NUCLEOTIDE SEQUENCE [LARGE SCALE GENOMIC DNA]</scope>
    <source>
        <strain evidence="1 3">C57BL/6J</strain>
    </source>
</reference>
<proteinExistence type="predicted"/>
<dbReference type="ExpressionAtlas" id="A0A494B9Y7">
    <property type="expression patterns" value="baseline and differential"/>
</dbReference>
<gene>
    <name evidence="1 2" type="primary">Ggnbp1</name>
</gene>
<dbReference type="Ensembl" id="ENSMUST00000142141.3">
    <property type="protein sequence ID" value="ENSMUSP00000157820.2"/>
    <property type="gene ID" value="ENSMUSG00000048731.16"/>
</dbReference>
<evidence type="ECO:0000313" key="3">
    <source>
        <dbReference type="Proteomes" id="UP000000589"/>
    </source>
</evidence>
<sequence>MCSRARRPSRPASRFHSGSLWQAGMRYQVAS</sequence>
<evidence type="ECO:0000313" key="1">
    <source>
        <dbReference type="Ensembl" id="ENSMUSP00000157820.2"/>
    </source>
</evidence>
<evidence type="ECO:0000313" key="2">
    <source>
        <dbReference type="MGI" id="MGI:3055306"/>
    </source>
</evidence>
<dbReference type="Bgee" id="ENSMUSG00000048731">
    <property type="expression patterns" value="Expressed in spermatocyte and 105 other cell types or tissues"/>
</dbReference>
<reference evidence="1 3" key="2">
    <citation type="journal article" date="2011" name="PLoS Biol.">
        <title>Modernizing reference genome assemblies.</title>
        <authorList>
            <person name="Church D.M."/>
            <person name="Schneider V.A."/>
            <person name="Graves T."/>
            <person name="Auger K."/>
            <person name="Cunningham F."/>
            <person name="Bouk N."/>
            <person name="Chen H.C."/>
            <person name="Agarwala R."/>
            <person name="McLaren W.M."/>
            <person name="Ritchie G.R."/>
            <person name="Albracht D."/>
            <person name="Kremitzki M."/>
            <person name="Rock S."/>
            <person name="Kotkiewicz H."/>
            <person name="Kremitzki C."/>
            <person name="Wollam A."/>
            <person name="Trani L."/>
            <person name="Fulton L."/>
            <person name="Fulton R."/>
            <person name="Matthews L."/>
            <person name="Whitehead S."/>
            <person name="Chow W."/>
            <person name="Torrance J."/>
            <person name="Dunn M."/>
            <person name="Harden G."/>
            <person name="Threadgold G."/>
            <person name="Wood J."/>
            <person name="Collins J."/>
            <person name="Heath P."/>
            <person name="Griffiths G."/>
            <person name="Pelan S."/>
            <person name="Grafham D."/>
            <person name="Eichler E.E."/>
            <person name="Weinstock G."/>
            <person name="Mardis E.R."/>
            <person name="Wilson R.K."/>
            <person name="Howe K."/>
            <person name="Flicek P."/>
            <person name="Hubbard T."/>
        </authorList>
    </citation>
    <scope>NUCLEOTIDE SEQUENCE [LARGE SCALE GENOMIC DNA]</scope>
    <source>
        <strain evidence="1 3">C57BL/6J</strain>
    </source>
</reference>
<dbReference type="Proteomes" id="UP000000589">
    <property type="component" value="Chromosome 17"/>
</dbReference>
<dbReference type="OrthoDB" id="9937592at2759"/>
<dbReference type="GeneTree" id="ENSGT00390000006663"/>
<name>A0A494B9Y7_MOUSE</name>
<reference evidence="1" key="3">
    <citation type="submission" date="2025-08" db="UniProtKB">
        <authorList>
            <consortium name="Ensembl"/>
        </authorList>
    </citation>
    <scope>IDENTIFICATION</scope>
    <source>
        <strain evidence="1">C57BL/6J</strain>
    </source>
</reference>
<protein>
    <submittedName>
        <fullName evidence="1">Gametogenetin binding protein 1</fullName>
    </submittedName>
</protein>
<accession>A0A494B9Y7</accession>